<evidence type="ECO:0000313" key="2">
    <source>
        <dbReference type="EMBL" id="KAK4325130.1"/>
    </source>
</evidence>
<evidence type="ECO:0000256" key="1">
    <source>
        <dbReference type="SAM" id="MobiDB-lite"/>
    </source>
</evidence>
<proteinExistence type="predicted"/>
<feature type="compositionally biased region" description="Basic and acidic residues" evidence="1">
    <location>
        <begin position="70"/>
        <end position="82"/>
    </location>
</feature>
<sequence>MADLGKSSDLQQRSSSLSSDKKLSRLDSNRLEVENKKREANQQEGDIVPQLVCASSPSPVPGPSNVNIDSDNREADKTTQTS</sequence>
<dbReference type="EMBL" id="JAWZYT010000298">
    <property type="protein sequence ID" value="KAK4325130.1"/>
    <property type="molecule type" value="Genomic_DNA"/>
</dbReference>
<gene>
    <name evidence="2" type="ORF">Pmani_004284</name>
</gene>
<comment type="caution">
    <text evidence="2">The sequence shown here is derived from an EMBL/GenBank/DDBJ whole genome shotgun (WGS) entry which is preliminary data.</text>
</comment>
<feature type="compositionally biased region" description="Basic and acidic residues" evidence="1">
    <location>
        <begin position="19"/>
        <end position="41"/>
    </location>
</feature>
<dbReference type="AlphaFoldDB" id="A0AAE1UNG5"/>
<organism evidence="2 3">
    <name type="scientific">Petrolisthes manimaculis</name>
    <dbReference type="NCBI Taxonomy" id="1843537"/>
    <lineage>
        <taxon>Eukaryota</taxon>
        <taxon>Metazoa</taxon>
        <taxon>Ecdysozoa</taxon>
        <taxon>Arthropoda</taxon>
        <taxon>Crustacea</taxon>
        <taxon>Multicrustacea</taxon>
        <taxon>Malacostraca</taxon>
        <taxon>Eumalacostraca</taxon>
        <taxon>Eucarida</taxon>
        <taxon>Decapoda</taxon>
        <taxon>Pleocyemata</taxon>
        <taxon>Anomura</taxon>
        <taxon>Galatheoidea</taxon>
        <taxon>Porcellanidae</taxon>
        <taxon>Petrolisthes</taxon>
    </lineage>
</organism>
<keyword evidence="3" id="KW-1185">Reference proteome</keyword>
<dbReference type="Proteomes" id="UP001292094">
    <property type="component" value="Unassembled WGS sequence"/>
</dbReference>
<reference evidence="2" key="1">
    <citation type="submission" date="2023-11" db="EMBL/GenBank/DDBJ databases">
        <title>Genome assemblies of two species of porcelain crab, Petrolisthes cinctipes and Petrolisthes manimaculis (Anomura: Porcellanidae).</title>
        <authorList>
            <person name="Angst P."/>
        </authorList>
    </citation>
    <scope>NUCLEOTIDE SEQUENCE</scope>
    <source>
        <strain evidence="2">PB745_02</strain>
        <tissue evidence="2">Gill</tissue>
    </source>
</reference>
<accession>A0AAE1UNG5</accession>
<protein>
    <submittedName>
        <fullName evidence="2">Uncharacterized protein</fullName>
    </submittedName>
</protein>
<feature type="compositionally biased region" description="Low complexity" evidence="1">
    <location>
        <begin position="7"/>
        <end position="18"/>
    </location>
</feature>
<name>A0AAE1UNG5_9EUCA</name>
<feature type="region of interest" description="Disordered" evidence="1">
    <location>
        <begin position="1"/>
        <end position="82"/>
    </location>
</feature>
<evidence type="ECO:0000313" key="3">
    <source>
        <dbReference type="Proteomes" id="UP001292094"/>
    </source>
</evidence>